<dbReference type="RefSeq" id="WP_150459088.1">
    <property type="nucleotide sequence ID" value="NZ_VYKK01000022.1"/>
</dbReference>
<dbReference type="SMART" id="SM00382">
    <property type="entry name" value="AAA"/>
    <property type="match status" value="1"/>
</dbReference>
<dbReference type="GO" id="GO:0005524">
    <property type="term" value="F:ATP binding"/>
    <property type="evidence" value="ECO:0007669"/>
    <property type="project" value="UniProtKB-KW"/>
</dbReference>
<feature type="domain" description="ABC transporter" evidence="5">
    <location>
        <begin position="5"/>
        <end position="234"/>
    </location>
</feature>
<reference evidence="6 7" key="1">
    <citation type="submission" date="2019-09" db="EMBL/GenBank/DDBJ databases">
        <title>Bacillus ochoae sp. nov., Paenibacillus whitsoniae sp. nov., Paenibacillus spiritus sp. nov. Isolated from the Mars Exploration Rover during spacecraft assembly.</title>
        <authorList>
            <person name="Seuylemezian A."/>
            <person name="Vaishampayan P."/>
        </authorList>
    </citation>
    <scope>NUCLEOTIDE SEQUENCE [LARGE SCALE GENOMIC DNA]</scope>
    <source>
        <strain evidence="6 7">MER_111</strain>
    </source>
</reference>
<protein>
    <submittedName>
        <fullName evidence="6">ABC transporter ATP-binding protein</fullName>
    </submittedName>
</protein>
<evidence type="ECO:0000256" key="1">
    <source>
        <dbReference type="ARBA" id="ARBA00005417"/>
    </source>
</evidence>
<gene>
    <name evidence="6" type="ORF">F4V43_15105</name>
</gene>
<dbReference type="PANTHER" id="PTHR43335">
    <property type="entry name" value="ABC TRANSPORTER, ATP-BINDING PROTEIN"/>
    <property type="match status" value="1"/>
</dbReference>
<comment type="caution">
    <text evidence="6">The sequence shown here is derived from an EMBL/GenBank/DDBJ whole genome shotgun (WGS) entry which is preliminary data.</text>
</comment>
<dbReference type="Gene3D" id="3.40.50.300">
    <property type="entry name" value="P-loop containing nucleotide triphosphate hydrolases"/>
    <property type="match status" value="1"/>
</dbReference>
<evidence type="ECO:0000313" key="7">
    <source>
        <dbReference type="Proteomes" id="UP000367750"/>
    </source>
</evidence>
<keyword evidence="4 6" id="KW-0067">ATP-binding</keyword>
<dbReference type="CDD" id="cd03268">
    <property type="entry name" value="ABC_BcrA_bacitracin_resist"/>
    <property type="match status" value="1"/>
</dbReference>
<keyword evidence="3" id="KW-0547">Nucleotide-binding</keyword>
<dbReference type="InterPro" id="IPR017871">
    <property type="entry name" value="ABC_transporter-like_CS"/>
</dbReference>
<evidence type="ECO:0000256" key="2">
    <source>
        <dbReference type="ARBA" id="ARBA00022448"/>
    </source>
</evidence>
<dbReference type="GO" id="GO:0016887">
    <property type="term" value="F:ATP hydrolysis activity"/>
    <property type="evidence" value="ECO:0007669"/>
    <property type="project" value="InterPro"/>
</dbReference>
<sequence length="307" mass="34228">MTTLLRTDRLSKTFDGKEAVKDISMTIRQGEIYGFLGPNGAGKTTVMKMITGLVRPSAGEIEFLGNPVRAGQSLELLKRMGCIIEYPVFYDRLSGRENLELHGEYMGYYNPEAVDNALSAVGLDLRDSRPVKQYSLGMKQRLGIARAMMTRPELLILDEPINGLDPVGIREMRELFRRLSRDYGMTLLISSHILGEIEQIADTIGVIRSGRLVREVAMEEVRGRDTDYIELVTPDTSRALAVLERKLGLGSYKLAGERIIRIYDSAVSLQSINRALVEADVPLDSFSRKSQSLEDYFMELIGGGDVA</sequence>
<dbReference type="InterPro" id="IPR003439">
    <property type="entry name" value="ABC_transporter-like_ATP-bd"/>
</dbReference>
<dbReference type="AlphaFoldDB" id="A0A5J5G044"/>
<dbReference type="EMBL" id="VYKK01000022">
    <property type="protein sequence ID" value="KAA8999656.1"/>
    <property type="molecule type" value="Genomic_DNA"/>
</dbReference>
<dbReference type="InterPro" id="IPR003593">
    <property type="entry name" value="AAA+_ATPase"/>
</dbReference>
<organism evidence="6 7">
    <name type="scientific">Paenibacillus spiritus</name>
    <dbReference type="NCBI Taxonomy" id="2496557"/>
    <lineage>
        <taxon>Bacteria</taxon>
        <taxon>Bacillati</taxon>
        <taxon>Bacillota</taxon>
        <taxon>Bacilli</taxon>
        <taxon>Bacillales</taxon>
        <taxon>Paenibacillaceae</taxon>
        <taxon>Paenibacillus</taxon>
    </lineage>
</organism>
<dbReference type="PROSITE" id="PS00211">
    <property type="entry name" value="ABC_TRANSPORTER_1"/>
    <property type="match status" value="1"/>
</dbReference>
<dbReference type="SUPFAM" id="SSF52540">
    <property type="entry name" value="P-loop containing nucleoside triphosphate hydrolases"/>
    <property type="match status" value="1"/>
</dbReference>
<evidence type="ECO:0000256" key="3">
    <source>
        <dbReference type="ARBA" id="ARBA00022741"/>
    </source>
</evidence>
<keyword evidence="2" id="KW-0813">Transport</keyword>
<proteinExistence type="inferred from homology"/>
<dbReference type="Pfam" id="PF00005">
    <property type="entry name" value="ABC_tran"/>
    <property type="match status" value="1"/>
</dbReference>
<dbReference type="PROSITE" id="PS50893">
    <property type="entry name" value="ABC_TRANSPORTER_2"/>
    <property type="match status" value="1"/>
</dbReference>
<dbReference type="Proteomes" id="UP000367750">
    <property type="component" value="Unassembled WGS sequence"/>
</dbReference>
<evidence type="ECO:0000256" key="4">
    <source>
        <dbReference type="ARBA" id="ARBA00022840"/>
    </source>
</evidence>
<dbReference type="OrthoDB" id="9804819at2"/>
<keyword evidence="7" id="KW-1185">Reference proteome</keyword>
<name>A0A5J5G044_9BACL</name>
<dbReference type="InterPro" id="IPR027417">
    <property type="entry name" value="P-loop_NTPase"/>
</dbReference>
<dbReference type="PANTHER" id="PTHR43335:SF8">
    <property type="entry name" value="ABC TRANSPORTER, ATP-BINDING PROTEIN"/>
    <property type="match status" value="1"/>
</dbReference>
<evidence type="ECO:0000259" key="5">
    <source>
        <dbReference type="PROSITE" id="PS50893"/>
    </source>
</evidence>
<accession>A0A5J5G044</accession>
<evidence type="ECO:0000313" key="6">
    <source>
        <dbReference type="EMBL" id="KAA8999656.1"/>
    </source>
</evidence>
<comment type="similarity">
    <text evidence="1">Belongs to the ABC transporter superfamily.</text>
</comment>